<proteinExistence type="predicted"/>
<accession>A0A098LMR7</accession>
<gene>
    <name evidence="1" type="ORF">MYP_5025</name>
</gene>
<dbReference type="RefSeq" id="WP_045469957.1">
    <property type="nucleotide sequence ID" value="NZ_BBLT01000020.1"/>
</dbReference>
<dbReference type="OrthoDB" id="2157291at2"/>
<sequence>MIKEYFLLFASKKTSVDELAFSIYKKLDLEFTQKESLYVGIYNCYSGLYADKLTVEYNYVNNEWKFDKYQDYSIIIKLANFTGKNKDKESKTKHLKERLIKIEDIILLEESIIEKE</sequence>
<organism evidence="1 2">
    <name type="scientific">Sporocytophaga myxococcoides</name>
    <dbReference type="NCBI Taxonomy" id="153721"/>
    <lineage>
        <taxon>Bacteria</taxon>
        <taxon>Pseudomonadati</taxon>
        <taxon>Bacteroidota</taxon>
        <taxon>Cytophagia</taxon>
        <taxon>Cytophagales</taxon>
        <taxon>Cytophagaceae</taxon>
        <taxon>Sporocytophaga</taxon>
    </lineage>
</organism>
<comment type="caution">
    <text evidence="1">The sequence shown here is derived from an EMBL/GenBank/DDBJ whole genome shotgun (WGS) entry which is preliminary data.</text>
</comment>
<name>A0A098LMR7_9BACT</name>
<dbReference type="eggNOG" id="ENOG5033MUQ">
    <property type="taxonomic scope" value="Bacteria"/>
</dbReference>
<dbReference type="STRING" id="153721.MYP_5025"/>
<keyword evidence="2" id="KW-1185">Reference proteome</keyword>
<evidence type="ECO:0000313" key="2">
    <source>
        <dbReference type="Proteomes" id="UP000030185"/>
    </source>
</evidence>
<dbReference type="Proteomes" id="UP000030185">
    <property type="component" value="Unassembled WGS sequence"/>
</dbReference>
<protein>
    <submittedName>
        <fullName evidence="1">Uncharacterized protein</fullName>
    </submittedName>
</protein>
<dbReference type="EMBL" id="BBLT01000020">
    <property type="protein sequence ID" value="GAL87794.1"/>
    <property type="molecule type" value="Genomic_DNA"/>
</dbReference>
<reference evidence="1 2" key="1">
    <citation type="submission" date="2014-09" db="EMBL/GenBank/DDBJ databases">
        <title>Sporocytophaga myxococcoides PG-01 genome sequencing.</title>
        <authorList>
            <person name="Liu L."/>
            <person name="Gao P.J."/>
            <person name="Chen G.J."/>
            <person name="Wang L.S."/>
        </authorList>
    </citation>
    <scope>NUCLEOTIDE SEQUENCE [LARGE SCALE GENOMIC DNA]</scope>
    <source>
        <strain evidence="1 2">PG-01</strain>
    </source>
</reference>
<evidence type="ECO:0000313" key="1">
    <source>
        <dbReference type="EMBL" id="GAL87794.1"/>
    </source>
</evidence>
<dbReference type="AlphaFoldDB" id="A0A098LMR7"/>